<comment type="subcellular location">
    <subcellularLocation>
        <location evidence="1">Membrane</location>
        <topology evidence="1">Single-pass membrane protein</topology>
    </subcellularLocation>
</comment>
<feature type="compositionally biased region" description="Polar residues" evidence="6">
    <location>
        <begin position="783"/>
        <end position="792"/>
    </location>
</feature>
<evidence type="ECO:0000256" key="5">
    <source>
        <dbReference type="ARBA" id="ARBA00023136"/>
    </source>
</evidence>
<proteinExistence type="predicted"/>
<dbReference type="Proteomes" id="UP001162164">
    <property type="component" value="Unassembled WGS sequence"/>
</dbReference>
<name>A0ABQ9IWG5_9CUCU</name>
<dbReference type="InterPro" id="IPR037721">
    <property type="entry name" value="Ferlin"/>
</dbReference>
<gene>
    <name evidence="8" type="ORF">NQ317_005559</name>
</gene>
<dbReference type="SMART" id="SM00239">
    <property type="entry name" value="C2"/>
    <property type="match status" value="1"/>
</dbReference>
<dbReference type="SMART" id="SM01201">
    <property type="entry name" value="FerB"/>
    <property type="match status" value="1"/>
</dbReference>
<dbReference type="Pfam" id="PF00168">
    <property type="entry name" value="C2"/>
    <property type="match status" value="1"/>
</dbReference>
<dbReference type="Pfam" id="PF08150">
    <property type="entry name" value="FerB"/>
    <property type="match status" value="1"/>
</dbReference>
<dbReference type="Gene3D" id="2.60.40.150">
    <property type="entry name" value="C2 domain"/>
    <property type="match status" value="1"/>
</dbReference>
<dbReference type="InterPro" id="IPR035892">
    <property type="entry name" value="C2_domain_sf"/>
</dbReference>
<dbReference type="SUPFAM" id="SSF49562">
    <property type="entry name" value="C2 domain (Calcium/lipid-binding domain, CaLB)"/>
    <property type="match status" value="1"/>
</dbReference>
<evidence type="ECO:0000256" key="4">
    <source>
        <dbReference type="ARBA" id="ARBA00022989"/>
    </source>
</evidence>
<evidence type="ECO:0000259" key="7">
    <source>
        <dbReference type="PROSITE" id="PS50004"/>
    </source>
</evidence>
<evidence type="ECO:0000313" key="8">
    <source>
        <dbReference type="EMBL" id="KAJ8967782.1"/>
    </source>
</evidence>
<dbReference type="CDD" id="cd04017">
    <property type="entry name" value="C2D_Ferlin"/>
    <property type="match status" value="1"/>
</dbReference>
<evidence type="ECO:0000256" key="2">
    <source>
        <dbReference type="ARBA" id="ARBA00022692"/>
    </source>
</evidence>
<dbReference type="InterPro" id="IPR012561">
    <property type="entry name" value="Ferlin_B-domain"/>
</dbReference>
<keyword evidence="3" id="KW-0677">Repeat</keyword>
<protein>
    <recommendedName>
        <fullName evidence="7">C2 domain-containing protein</fullName>
    </recommendedName>
</protein>
<keyword evidence="2" id="KW-0812">Transmembrane</keyword>
<accession>A0ABQ9IWG5</accession>
<feature type="region of interest" description="Disordered" evidence="6">
    <location>
        <begin position="773"/>
        <end position="796"/>
    </location>
</feature>
<feature type="domain" description="C2" evidence="7">
    <location>
        <begin position="468"/>
        <end position="596"/>
    </location>
</feature>
<evidence type="ECO:0000256" key="6">
    <source>
        <dbReference type="SAM" id="MobiDB-lite"/>
    </source>
</evidence>
<dbReference type="InterPro" id="IPR000008">
    <property type="entry name" value="C2_dom"/>
</dbReference>
<dbReference type="PROSITE" id="PS50004">
    <property type="entry name" value="C2"/>
    <property type="match status" value="1"/>
</dbReference>
<evidence type="ECO:0000313" key="9">
    <source>
        <dbReference type="Proteomes" id="UP001162164"/>
    </source>
</evidence>
<keyword evidence="9" id="KW-1185">Reference proteome</keyword>
<evidence type="ECO:0000256" key="1">
    <source>
        <dbReference type="ARBA" id="ARBA00004167"/>
    </source>
</evidence>
<evidence type="ECO:0000256" key="3">
    <source>
        <dbReference type="ARBA" id="ARBA00022737"/>
    </source>
</evidence>
<keyword evidence="5" id="KW-0472">Membrane</keyword>
<dbReference type="InterPro" id="IPR037723">
    <property type="entry name" value="C2D_Ferlin"/>
</dbReference>
<comment type="caution">
    <text evidence="8">The sequence shown here is derived from an EMBL/GenBank/DDBJ whole genome shotgun (WGS) entry which is preliminary data.</text>
</comment>
<dbReference type="EMBL" id="JAPWTJ010002136">
    <property type="protein sequence ID" value="KAJ8967782.1"/>
    <property type="molecule type" value="Genomic_DNA"/>
</dbReference>
<sequence length="971" mass="110349">LTGIKCGQSPLCSRDFLPTFGPSFIHLYGSTRDYSLINEHSSLNVGLGEVKANANEPKREECIGTLPMLNKEASRPILVYTVNSRPAFPPEQSERRNISIFHYHNVYIVKDRDGGTSGPVGSRRVSYRARLLVSIRTEITDNIDFMPAAVEVEPAVPVNEASYAKNEEFFLFATIFEASMIDKKEHYDSDSDELETVSSDSASWQSTTTASKPMTHDKTYYFLPYWDNKPCMHIRSVWSDLRRRMYNSNIIAKVAEKLEEGLSEVSSLIEADAPDMELHLKQVLDELSVGCGKYTSISKASLAELGPERQILFAQENIGIAARNLRALVTKCSFKERYKTAQAYLNKLKFLTEDPQHALPDVFLWIISGGKRQAYQRISARDIIYSLVEEERGRDCGKVQTMFLKVNQISNLICRVSEEWVPAAGRSPPSYRSTFWLGMLKHKKELHQRHPQGIRDNAGDQERGKATGNASICYSLRRKALVEATFQLRAHIYQARSLIGSDASGLSDPFARIVAGEFSKTTQVIDETLSPTWDELLIFDEILIYGESEDIKREPPPIVIEIFDQDKVGKSEFIGRTLAKPIVKLKDEAFTITRGTDHAGELLAAFELLEHAISEVDGSLPSTSPKDIPIYHETDTRQMGPLLPDLKRIHLLTVDKPRVDIECSGHILYSSIIQNYKKNPNCGTPVKFLDLDLPEQELYSAIQINYTNQVMEVQDSTNKFKTEINKNRKQSLDDDAEDEEDSKDWWTKYFASVERMIDESKEAKRVYSHNGNLQVYTDDDNNPHSGNSSDKSPCQGEYKRRFGFKTAATASRFAAKISPKKLQKADLILNLIFPTELEARPEFHEFKEWLHTSNCIEARKLEKILRMKVGLLGILSDKDNYISKQLNPIFGKTAKLPLELDADQASRTVTKRSLVHNFGWSKSSLSRALVSYMFWLWCFEIEATFPQDSLLTVQIFDWDLVGQTIWLERQN</sequence>
<reference evidence="8" key="1">
    <citation type="journal article" date="2023" name="Insect Mol. Biol.">
        <title>Genome sequencing provides insights into the evolution of gene families encoding plant cell wall-degrading enzymes in longhorned beetles.</title>
        <authorList>
            <person name="Shin N.R."/>
            <person name="Okamura Y."/>
            <person name="Kirsch R."/>
            <person name="Pauchet Y."/>
        </authorList>
    </citation>
    <scope>NUCLEOTIDE SEQUENCE</scope>
    <source>
        <strain evidence="8">MMC_N1</strain>
    </source>
</reference>
<keyword evidence="4" id="KW-1133">Transmembrane helix</keyword>
<dbReference type="PANTHER" id="PTHR12546">
    <property type="entry name" value="FER-1-LIKE"/>
    <property type="match status" value="1"/>
</dbReference>
<feature type="non-terminal residue" evidence="8">
    <location>
        <position position="1"/>
    </location>
</feature>
<organism evidence="8 9">
    <name type="scientific">Molorchus minor</name>
    <dbReference type="NCBI Taxonomy" id="1323400"/>
    <lineage>
        <taxon>Eukaryota</taxon>
        <taxon>Metazoa</taxon>
        <taxon>Ecdysozoa</taxon>
        <taxon>Arthropoda</taxon>
        <taxon>Hexapoda</taxon>
        <taxon>Insecta</taxon>
        <taxon>Pterygota</taxon>
        <taxon>Neoptera</taxon>
        <taxon>Endopterygota</taxon>
        <taxon>Coleoptera</taxon>
        <taxon>Polyphaga</taxon>
        <taxon>Cucujiformia</taxon>
        <taxon>Chrysomeloidea</taxon>
        <taxon>Cerambycidae</taxon>
        <taxon>Lamiinae</taxon>
        <taxon>Monochamini</taxon>
        <taxon>Molorchus</taxon>
    </lineage>
</organism>
<dbReference type="PANTHER" id="PTHR12546:SF60">
    <property type="entry name" value="MISFIRE, ISOFORM F"/>
    <property type="match status" value="1"/>
</dbReference>